<keyword evidence="5" id="KW-1185">Reference proteome</keyword>
<dbReference type="PANTHER" id="PTHR13213:SF2">
    <property type="entry name" value="MYB-BINDING PROTEIN 1A"/>
    <property type="match status" value="1"/>
</dbReference>
<keyword evidence="4" id="KW-0548">Nucleotidyltransferase</keyword>
<keyword evidence="2" id="KW-0539">Nucleus</keyword>
<feature type="region of interest" description="Disordered" evidence="3">
    <location>
        <begin position="580"/>
        <end position="610"/>
    </location>
</feature>
<dbReference type="EC" id="2.7.7.7" evidence="4"/>
<dbReference type="Proteomes" id="UP001150907">
    <property type="component" value="Unassembled WGS sequence"/>
</dbReference>
<dbReference type="PANTHER" id="PTHR13213">
    <property type="entry name" value="MYB-BINDING PROTEIN 1A FAMILY MEMBER"/>
    <property type="match status" value="1"/>
</dbReference>
<proteinExistence type="predicted"/>
<feature type="compositionally biased region" description="Acidic residues" evidence="3">
    <location>
        <begin position="580"/>
        <end position="594"/>
    </location>
</feature>
<gene>
    <name evidence="4" type="primary">POL5_1</name>
    <name evidence="4" type="ORF">H4R26_002831</name>
</gene>
<evidence type="ECO:0000256" key="2">
    <source>
        <dbReference type="ARBA" id="ARBA00023242"/>
    </source>
</evidence>
<comment type="caution">
    <text evidence="4">The sequence shown here is derived from an EMBL/GenBank/DDBJ whole genome shotgun (WGS) entry which is preliminary data.</text>
</comment>
<organism evidence="4 5">
    <name type="scientific">Coemansia thaxteri</name>
    <dbReference type="NCBI Taxonomy" id="2663907"/>
    <lineage>
        <taxon>Eukaryota</taxon>
        <taxon>Fungi</taxon>
        <taxon>Fungi incertae sedis</taxon>
        <taxon>Zoopagomycota</taxon>
        <taxon>Kickxellomycotina</taxon>
        <taxon>Kickxellomycetes</taxon>
        <taxon>Kickxellales</taxon>
        <taxon>Kickxellaceae</taxon>
        <taxon>Coemansia</taxon>
    </lineage>
</organism>
<sequence length="983" mass="104561">MLAGFEKRDELITMFVAVALDKGSIETPDELYLAVQLRQAFPEYDWRSALPQWHGKHMFAERNVGKLVSILCETSEENTGLFSSWHAQLHTVWDYVFDLYYNKERAAEVEAGRVMDFETLWERVVERGLFAAGASQFRRYWGFLLVERLLPHLSESTVAGMMSPNIVRALSDNIAVGQKSALVKVSMRTAERLVEVCEKNSKVGLAVLTHLLNQKSTIQASGPKQTNLRSMMASRIVAKLDGEAIVGYVSYLKEIFLQPGAAHGRDGVADPVAAINVSDRSVERQRAWAVDQMIRVARFDQLAASEEVTRGVVGFVTAYAAFQNGGQAAGKPELTPATRDYCATAVVGLVGELSRSSSQAAAADGTLWATAAIAAVLEGSGQPQKQQAAAKRRPQAAAAAAVVLPGFSETRAVLAEALGVLRMLEARGREYGASEGPVAAGNAQRVRALGLLVGNVAVLAGFSVNPQARSEFGEAIGELVECSEKMVAQFEAAKSKKKIKAAAEEPRPVEVLTDLVISFLTKDSHALRKLCEQVFAPFTELVTAAAVDAIVGVLQAREGAGGAEGGGIDAQMEALDAMDVDDDEGDDEGEDGGEEAGAGAEEVDEEVDEELRRKIQEALGSAGQGVDDTEEFDDEQMTVFDDKLAEIFQHKKQARTAARDLRISFGNFKLRVLDLAEVFLSRQSDSGLAIRVIRAVVDLARATRRDARSKAIHDRAVAVLVARRSRTPVGASVDVAEAAALLAFVHESARRAADKAEQRGLGAAAAVATRALLDAGAGDAVAAQCAATVRDFMTRQASQIHVDFFRVAGAKLHGAQWAVVWHAAAAAVREFGRPRAALNVFRQVQAYALAEVAAGSAAALAADADADVVAGAAGALVGGVRSAVLAVAEEVAAGSAAIDRSRLREIIELALAVFRRCVRCDGAMRAAALQALAPDAAWAAAMPALAACDGVRASTTVVRLCATLGSVDEWAAAIKPAKKREQQ</sequence>
<dbReference type="GO" id="GO:0003677">
    <property type="term" value="F:DNA binding"/>
    <property type="evidence" value="ECO:0007669"/>
    <property type="project" value="InterPro"/>
</dbReference>
<evidence type="ECO:0000313" key="5">
    <source>
        <dbReference type="Proteomes" id="UP001150907"/>
    </source>
</evidence>
<dbReference type="OrthoDB" id="342531at2759"/>
<dbReference type="InterPro" id="IPR007015">
    <property type="entry name" value="DNA_pol_V/MYBBP1A"/>
</dbReference>
<protein>
    <submittedName>
        <fullName evidence="4">DNA-directed DNA polymerase</fullName>
        <ecNumber evidence="4">2.7.7.7</ecNumber>
    </submittedName>
</protein>
<name>A0A9W8BJA8_9FUNG</name>
<dbReference type="EMBL" id="JANBQF010000190">
    <property type="protein sequence ID" value="KAJ2003875.1"/>
    <property type="molecule type" value="Genomic_DNA"/>
</dbReference>
<dbReference type="AlphaFoldDB" id="A0A9W8BJA8"/>
<evidence type="ECO:0000256" key="1">
    <source>
        <dbReference type="ARBA" id="ARBA00004123"/>
    </source>
</evidence>
<keyword evidence="4" id="KW-0239">DNA-directed DNA polymerase</keyword>
<comment type="subcellular location">
    <subcellularLocation>
        <location evidence="1">Nucleus</location>
    </subcellularLocation>
</comment>
<dbReference type="GO" id="GO:0003887">
    <property type="term" value="F:DNA-directed DNA polymerase activity"/>
    <property type="evidence" value="ECO:0007669"/>
    <property type="project" value="UniProtKB-KW"/>
</dbReference>
<dbReference type="GO" id="GO:0006355">
    <property type="term" value="P:regulation of DNA-templated transcription"/>
    <property type="evidence" value="ECO:0007669"/>
    <property type="project" value="InterPro"/>
</dbReference>
<evidence type="ECO:0000256" key="3">
    <source>
        <dbReference type="SAM" id="MobiDB-lite"/>
    </source>
</evidence>
<evidence type="ECO:0000313" key="4">
    <source>
        <dbReference type="EMBL" id="KAJ2003875.1"/>
    </source>
</evidence>
<accession>A0A9W8BJA8</accession>
<dbReference type="Pfam" id="PF04931">
    <property type="entry name" value="DNA_pol_phi"/>
    <property type="match status" value="1"/>
</dbReference>
<keyword evidence="4" id="KW-0808">Transferase</keyword>
<dbReference type="GO" id="GO:0005730">
    <property type="term" value="C:nucleolus"/>
    <property type="evidence" value="ECO:0007669"/>
    <property type="project" value="InterPro"/>
</dbReference>
<reference evidence="4" key="1">
    <citation type="submission" date="2022-07" db="EMBL/GenBank/DDBJ databases">
        <title>Phylogenomic reconstructions and comparative analyses of Kickxellomycotina fungi.</title>
        <authorList>
            <person name="Reynolds N.K."/>
            <person name="Stajich J.E."/>
            <person name="Barry K."/>
            <person name="Grigoriev I.V."/>
            <person name="Crous P."/>
            <person name="Smith M.E."/>
        </authorList>
    </citation>
    <scope>NUCLEOTIDE SEQUENCE</scope>
    <source>
        <strain evidence="4">IMI 214461</strain>
    </source>
</reference>